<evidence type="ECO:0000256" key="1">
    <source>
        <dbReference type="SAM" id="SignalP"/>
    </source>
</evidence>
<reference evidence="3 4" key="1">
    <citation type="submission" date="2020-08" db="EMBL/GenBank/DDBJ databases">
        <title>Plant Genome Project.</title>
        <authorList>
            <person name="Zhang R.-G."/>
        </authorList>
    </citation>
    <scope>NUCLEOTIDE SEQUENCE [LARGE SCALE GENOMIC DNA]</scope>
    <source>
        <tissue evidence="3">Rhizome</tissue>
    </source>
</reference>
<dbReference type="InterPro" id="IPR036291">
    <property type="entry name" value="NAD(P)-bd_dom_sf"/>
</dbReference>
<dbReference type="SUPFAM" id="SSF51735">
    <property type="entry name" value="NAD(P)-binding Rossmann-fold domains"/>
    <property type="match status" value="1"/>
</dbReference>
<dbReference type="Proteomes" id="UP000734854">
    <property type="component" value="Unassembled WGS sequence"/>
</dbReference>
<dbReference type="PANTHER" id="PTHR47869">
    <property type="entry name" value="OS03G0410700 PROTEIN"/>
    <property type="match status" value="1"/>
</dbReference>
<dbReference type="GO" id="GO:0009507">
    <property type="term" value="C:chloroplast"/>
    <property type="evidence" value="ECO:0007669"/>
    <property type="project" value="TreeGrafter"/>
</dbReference>
<dbReference type="PANTHER" id="PTHR47869:SF2">
    <property type="entry name" value="OS03G0410700 PROTEIN"/>
    <property type="match status" value="1"/>
</dbReference>
<accession>A0A8J5H4T4</accession>
<proteinExistence type="predicted"/>
<name>A0A8J5H4T4_ZINOF</name>
<dbReference type="AlphaFoldDB" id="A0A8J5H4T4"/>
<sequence length="255" mass="28054">MGFALLLCRALSPTSEASNGGRSSSPLDVARTSYRPLSLIISIVLFPYALLPQENPSAGTAGVPLLLEERSQLRRSTPRLHRRCLEYIYLFRFTSLIFDSDFCFCHRKDRLKDSLILQDGFFSDVARTKGVNHIVLLSQLRYYKGSGGFQAIMNSKARELADRDEKAVITAGVPYTLIRTGLLQSVPSGDHAFSFSKGDAAKGNLSKEDAAVFCVEALESPPEEGLIFQVANGEEKVTDWKVKFAALIEGTGVLQ</sequence>
<keyword evidence="1" id="KW-0732">Signal</keyword>
<feature type="domain" description="NAD(P)-binding" evidence="2">
    <location>
        <begin position="124"/>
        <end position="221"/>
    </location>
</feature>
<evidence type="ECO:0000259" key="2">
    <source>
        <dbReference type="Pfam" id="PF13460"/>
    </source>
</evidence>
<dbReference type="Gene3D" id="3.40.50.720">
    <property type="entry name" value="NAD(P)-binding Rossmann-like Domain"/>
    <property type="match status" value="1"/>
</dbReference>
<evidence type="ECO:0000313" key="3">
    <source>
        <dbReference type="EMBL" id="KAG6512464.1"/>
    </source>
</evidence>
<keyword evidence="4" id="KW-1185">Reference proteome</keyword>
<dbReference type="InterPro" id="IPR016040">
    <property type="entry name" value="NAD(P)-bd_dom"/>
</dbReference>
<dbReference type="Pfam" id="PF13460">
    <property type="entry name" value="NAD_binding_10"/>
    <property type="match status" value="1"/>
</dbReference>
<feature type="chain" id="PRO_5035253870" description="NAD(P)-binding domain-containing protein" evidence="1">
    <location>
        <begin position="18"/>
        <end position="255"/>
    </location>
</feature>
<gene>
    <name evidence="3" type="ORF">ZIOFF_030575</name>
</gene>
<organism evidence="3 4">
    <name type="scientific">Zingiber officinale</name>
    <name type="common">Ginger</name>
    <name type="synonym">Amomum zingiber</name>
    <dbReference type="NCBI Taxonomy" id="94328"/>
    <lineage>
        <taxon>Eukaryota</taxon>
        <taxon>Viridiplantae</taxon>
        <taxon>Streptophyta</taxon>
        <taxon>Embryophyta</taxon>
        <taxon>Tracheophyta</taxon>
        <taxon>Spermatophyta</taxon>
        <taxon>Magnoliopsida</taxon>
        <taxon>Liliopsida</taxon>
        <taxon>Zingiberales</taxon>
        <taxon>Zingiberaceae</taxon>
        <taxon>Zingiber</taxon>
    </lineage>
</organism>
<comment type="caution">
    <text evidence="3">The sequence shown here is derived from an EMBL/GenBank/DDBJ whole genome shotgun (WGS) entry which is preliminary data.</text>
</comment>
<protein>
    <recommendedName>
        <fullName evidence="2">NAD(P)-binding domain-containing protein</fullName>
    </recommendedName>
</protein>
<evidence type="ECO:0000313" key="4">
    <source>
        <dbReference type="Proteomes" id="UP000734854"/>
    </source>
</evidence>
<feature type="signal peptide" evidence="1">
    <location>
        <begin position="1"/>
        <end position="17"/>
    </location>
</feature>
<dbReference type="EMBL" id="JACMSC010000008">
    <property type="protein sequence ID" value="KAG6512464.1"/>
    <property type="molecule type" value="Genomic_DNA"/>
</dbReference>